<keyword evidence="5" id="KW-0943">RNA-mediated gene silencing</keyword>
<dbReference type="SUPFAM" id="SSF101690">
    <property type="entry name" value="PAZ domain"/>
    <property type="match status" value="1"/>
</dbReference>
<dbReference type="CDD" id="cd02846">
    <property type="entry name" value="PAZ_argonaute_like"/>
    <property type="match status" value="1"/>
</dbReference>
<comment type="caution">
    <text evidence="10">The sequence shown here is derived from an EMBL/GenBank/DDBJ whole genome shotgun (WGS) entry which is preliminary data.</text>
</comment>
<dbReference type="Pfam" id="PF16487">
    <property type="entry name" value="ArgoMid"/>
    <property type="match status" value="1"/>
</dbReference>
<dbReference type="CDD" id="cd04657">
    <property type="entry name" value="Piwi_ago-like"/>
    <property type="match status" value="1"/>
</dbReference>
<evidence type="ECO:0000313" key="10">
    <source>
        <dbReference type="EMBL" id="PRQ55951.1"/>
    </source>
</evidence>
<dbReference type="OMA" id="IERWAIC"/>
<dbReference type="InterPro" id="IPR003165">
    <property type="entry name" value="Piwi"/>
</dbReference>
<dbReference type="Gene3D" id="3.40.50.2300">
    <property type="match status" value="1"/>
</dbReference>
<keyword evidence="11" id="KW-1185">Reference proteome</keyword>
<dbReference type="InterPro" id="IPR032474">
    <property type="entry name" value="Argonaute_N"/>
</dbReference>
<protein>
    <submittedName>
        <fullName evidence="10">Putative post-transcriptional gene silencing PAZ-Argonaute family</fullName>
    </submittedName>
</protein>
<proteinExistence type="inferred from homology"/>
<reference evidence="10 11" key="1">
    <citation type="journal article" date="2018" name="Nat. Genet.">
        <title>The Rosa genome provides new insights in the design of modern roses.</title>
        <authorList>
            <person name="Bendahmane M."/>
        </authorList>
    </citation>
    <scope>NUCLEOTIDE SEQUENCE [LARGE SCALE GENOMIC DNA]</scope>
    <source>
        <strain evidence="11">cv. Old Blush</strain>
    </source>
</reference>
<dbReference type="Pfam" id="PF02170">
    <property type="entry name" value="PAZ"/>
    <property type="match status" value="1"/>
</dbReference>
<keyword evidence="4" id="KW-0694">RNA-binding</keyword>
<dbReference type="FunFam" id="2.170.260.10:FF:000008">
    <property type="entry name" value="Protein argonaute 7"/>
    <property type="match status" value="1"/>
</dbReference>
<keyword evidence="6" id="KW-0687">Ribonucleoprotein</keyword>
<dbReference type="Pfam" id="PF16486">
    <property type="entry name" value="ArgoN"/>
    <property type="match status" value="1"/>
</dbReference>
<keyword evidence="3" id="KW-0810">Translation regulation</keyword>
<dbReference type="GO" id="GO:0006417">
    <property type="term" value="P:regulation of translation"/>
    <property type="evidence" value="ECO:0007669"/>
    <property type="project" value="UniProtKB-KW"/>
</dbReference>
<dbReference type="Gene3D" id="3.30.420.10">
    <property type="entry name" value="Ribonuclease H-like superfamily/Ribonuclease H"/>
    <property type="match status" value="1"/>
</dbReference>
<dbReference type="InterPro" id="IPR014811">
    <property type="entry name" value="ArgoL1"/>
</dbReference>
<evidence type="ECO:0000256" key="1">
    <source>
        <dbReference type="ARBA" id="ARBA00008201"/>
    </source>
</evidence>
<evidence type="ECO:0000256" key="6">
    <source>
        <dbReference type="ARBA" id="ARBA00023274"/>
    </source>
</evidence>
<sequence>MGSSNPEGAELPPPPPIPPNVVPIVAGEKPLELINKPSPPKRVPMKRPGIGSKGQRISLLTNHFKVGLNISNAEYYHYSIAMQYDDGTEVDGKGIGRKVLDKVKDTYSVELENKDFAYDGEKSLFTVGQLPHKKLDFTVVLDDISSSRTNGGSGGSYSLAESQGDRKRVKQSFQSKTIKVQVNFAAKIPMQAIANALRGQDSDHFQEAVRVLDIIIRQNAAKQGCLLVRQSFFHNNPRNFIELGGGVLGCRGFHSSFRATQGGLSLNMDASTTMIVKPGPVLNFLMENQNVKTPYQIDWNKAKRMLKNLKVETYASKMEYKITGLSDKPCRQQTFFLKSKGGQDGDGEEITVYEYFAQHKHMQLRDSADFPCINVGKPKKPSYFPLELCNLVSLQRYTKALSNLQRASLVEKSRQKPQERMSTLRDALKSSKYEADMMLQSSGISIGTEFMQVEGRVLSAPRLKVGNGEDFSPRNGRWNFNNKKLVEPVKLERWAVVNFSARCDIRFLVNTMIKCGDMKGISINPPFNVFEESIQNRRESSLSRVEKMFEYIKSKLPGPPQFLLCILPERKNSDIYGPWKRKNLSDVGIVTQCIAPTKVNDQYITNVLLKINTKVSYNDINYLSLIIYVAILIFFVLSAHMQLGGINSLLMVEHSPSLPLVSKSPTLILGMDVSHGSPGRSDVPSIAAVVSSRKWPLISRYRAAVRTQSPKVEMIANLFKPVSDKEDQGIIKDGVSESQFNQVLNVELEQIIEACKFLDESWCPKFMVIIAQKNHHTKFFQAGGSPDNVPPGTIIDNKVCHPKNNDFYLCSHAGMIGTTRPTHYHVLYDELGFSADDLQELVHSLSYVYQRSTTAISVVAPVCYAHLAAAQMSQFIKFDETSETASSQGGSGGVTVAGAVPVQELPRLHESVVDSMFFC</sequence>
<dbReference type="PANTHER" id="PTHR22891">
    <property type="entry name" value="EUKARYOTIC TRANSLATION INITIATION FACTOR 2C"/>
    <property type="match status" value="1"/>
</dbReference>
<evidence type="ECO:0000256" key="3">
    <source>
        <dbReference type="ARBA" id="ARBA00022845"/>
    </source>
</evidence>
<dbReference type="GO" id="GO:1990904">
    <property type="term" value="C:ribonucleoprotein complex"/>
    <property type="evidence" value="ECO:0007669"/>
    <property type="project" value="UniProtKB-KW"/>
</dbReference>
<dbReference type="Proteomes" id="UP000238479">
    <property type="component" value="Chromosome 1"/>
</dbReference>
<dbReference type="EMBL" id="PDCK01000039">
    <property type="protein sequence ID" value="PRQ55951.1"/>
    <property type="molecule type" value="Genomic_DNA"/>
</dbReference>
<comment type="similarity">
    <text evidence="1">Belongs to the argonaute family. Ago subfamily.</text>
</comment>
<evidence type="ECO:0000313" key="11">
    <source>
        <dbReference type="Proteomes" id="UP000238479"/>
    </source>
</evidence>
<accession>A0A2P6SBA7</accession>
<evidence type="ECO:0000256" key="5">
    <source>
        <dbReference type="ARBA" id="ARBA00023158"/>
    </source>
</evidence>
<evidence type="ECO:0000256" key="7">
    <source>
        <dbReference type="SAM" id="MobiDB-lite"/>
    </source>
</evidence>
<name>A0A2P6SBA7_ROSCH</name>
<dbReference type="Gene3D" id="2.170.260.10">
    <property type="entry name" value="paz domain"/>
    <property type="match status" value="1"/>
</dbReference>
<evidence type="ECO:0000256" key="4">
    <source>
        <dbReference type="ARBA" id="ARBA00022884"/>
    </source>
</evidence>
<dbReference type="PROSITE" id="PS50822">
    <property type="entry name" value="PIWI"/>
    <property type="match status" value="1"/>
</dbReference>
<dbReference type="SMART" id="SM00949">
    <property type="entry name" value="PAZ"/>
    <property type="match status" value="1"/>
</dbReference>
<dbReference type="SMART" id="SM01163">
    <property type="entry name" value="DUF1785"/>
    <property type="match status" value="1"/>
</dbReference>
<dbReference type="Pfam" id="PF16488">
    <property type="entry name" value="ArgoL2"/>
    <property type="match status" value="1"/>
</dbReference>
<gene>
    <name evidence="10" type="ORF">RchiOBHm_Chr1g0330301</name>
</gene>
<dbReference type="Gramene" id="PRQ55951">
    <property type="protein sequence ID" value="PRQ55951"/>
    <property type="gene ID" value="RchiOBHm_Chr1g0330301"/>
</dbReference>
<feature type="compositionally biased region" description="Pro residues" evidence="7">
    <location>
        <begin position="11"/>
        <end position="21"/>
    </location>
</feature>
<evidence type="ECO:0000259" key="9">
    <source>
        <dbReference type="PROSITE" id="PS50822"/>
    </source>
</evidence>
<dbReference type="Pfam" id="PF02171">
    <property type="entry name" value="Piwi"/>
    <property type="match status" value="1"/>
</dbReference>
<dbReference type="GO" id="GO:0031047">
    <property type="term" value="P:regulatory ncRNA-mediated gene silencing"/>
    <property type="evidence" value="ECO:0007669"/>
    <property type="project" value="UniProtKB-KW"/>
</dbReference>
<evidence type="ECO:0000259" key="8">
    <source>
        <dbReference type="PROSITE" id="PS50821"/>
    </source>
</evidence>
<keyword evidence="2" id="KW-0678">Repressor</keyword>
<evidence type="ECO:0000256" key="2">
    <source>
        <dbReference type="ARBA" id="ARBA00022491"/>
    </source>
</evidence>
<dbReference type="PROSITE" id="PS50821">
    <property type="entry name" value="PAZ"/>
    <property type="match status" value="1"/>
</dbReference>
<dbReference type="SUPFAM" id="SSF53098">
    <property type="entry name" value="Ribonuclease H-like"/>
    <property type="match status" value="1"/>
</dbReference>
<feature type="region of interest" description="Disordered" evidence="7">
    <location>
        <begin position="1"/>
        <end position="21"/>
    </location>
</feature>
<dbReference type="SMART" id="SM00950">
    <property type="entry name" value="Piwi"/>
    <property type="match status" value="1"/>
</dbReference>
<dbReference type="InterPro" id="IPR036085">
    <property type="entry name" value="PAZ_dom_sf"/>
</dbReference>
<dbReference type="InterPro" id="IPR003100">
    <property type="entry name" value="PAZ_dom"/>
</dbReference>
<dbReference type="InterPro" id="IPR032472">
    <property type="entry name" value="ArgoL2"/>
</dbReference>
<dbReference type="Pfam" id="PF08699">
    <property type="entry name" value="ArgoL1"/>
    <property type="match status" value="1"/>
</dbReference>
<feature type="domain" description="Piwi" evidence="9">
    <location>
        <begin position="562"/>
        <end position="877"/>
    </location>
</feature>
<dbReference type="GO" id="GO:0003723">
    <property type="term" value="F:RNA binding"/>
    <property type="evidence" value="ECO:0007669"/>
    <property type="project" value="UniProtKB-KW"/>
</dbReference>
<dbReference type="InterPro" id="IPR012337">
    <property type="entry name" value="RNaseH-like_sf"/>
</dbReference>
<dbReference type="STRING" id="74649.A0A2P6SBA7"/>
<dbReference type="AlphaFoldDB" id="A0A2P6SBA7"/>
<feature type="domain" description="PAZ" evidence="8">
    <location>
        <begin position="280"/>
        <end position="393"/>
    </location>
</feature>
<dbReference type="InterPro" id="IPR036397">
    <property type="entry name" value="RNaseH_sf"/>
</dbReference>
<organism evidence="10 11">
    <name type="scientific">Rosa chinensis</name>
    <name type="common">China rose</name>
    <dbReference type="NCBI Taxonomy" id="74649"/>
    <lineage>
        <taxon>Eukaryota</taxon>
        <taxon>Viridiplantae</taxon>
        <taxon>Streptophyta</taxon>
        <taxon>Embryophyta</taxon>
        <taxon>Tracheophyta</taxon>
        <taxon>Spermatophyta</taxon>
        <taxon>Magnoliopsida</taxon>
        <taxon>eudicotyledons</taxon>
        <taxon>Gunneridae</taxon>
        <taxon>Pentapetalae</taxon>
        <taxon>rosids</taxon>
        <taxon>fabids</taxon>
        <taxon>Rosales</taxon>
        <taxon>Rosaceae</taxon>
        <taxon>Rosoideae</taxon>
        <taxon>Rosoideae incertae sedis</taxon>
        <taxon>Rosa</taxon>
    </lineage>
</organism>
<dbReference type="InterPro" id="IPR032473">
    <property type="entry name" value="Argonaute_Mid_dom"/>
</dbReference>
<dbReference type="InterPro" id="IPR045246">
    <property type="entry name" value="Piwi_ago-like"/>
</dbReference>
<dbReference type="GO" id="GO:0051607">
    <property type="term" value="P:defense response to virus"/>
    <property type="evidence" value="ECO:0007669"/>
    <property type="project" value="UniProtKB-ARBA"/>
</dbReference>